<keyword evidence="2" id="KW-1015">Disulfide bond</keyword>
<dbReference type="InterPro" id="IPR052065">
    <property type="entry name" value="Compl_asym_regulator"/>
</dbReference>
<keyword evidence="3" id="KW-0732">Signal</keyword>
<dbReference type="SMART" id="SM00209">
    <property type="entry name" value="TSP1"/>
    <property type="match status" value="2"/>
</dbReference>
<dbReference type="Proteomes" id="UP000887567">
    <property type="component" value="Unplaced"/>
</dbReference>
<accession>A0A913X3S8</accession>
<evidence type="ECO:0000256" key="2">
    <source>
        <dbReference type="ARBA" id="ARBA00023157"/>
    </source>
</evidence>
<keyword evidence="5" id="KW-1185">Reference proteome</keyword>
<evidence type="ECO:0000313" key="5">
    <source>
        <dbReference type="Proteomes" id="UP000887567"/>
    </source>
</evidence>
<evidence type="ECO:0000256" key="3">
    <source>
        <dbReference type="SAM" id="SignalP"/>
    </source>
</evidence>
<dbReference type="EnsemblMetazoa" id="XM_021042770.2">
    <property type="protein sequence ID" value="XP_020898429.1"/>
    <property type="gene ID" value="LOC110237183"/>
</dbReference>
<proteinExistence type="predicted"/>
<dbReference type="Gene3D" id="2.20.100.10">
    <property type="entry name" value="Thrombospondin type-1 (TSP1) repeat"/>
    <property type="match status" value="2"/>
</dbReference>
<dbReference type="PANTHER" id="PTHR22906:SF50">
    <property type="entry name" value="MAM AND LDL-RECEPTOR CLASS A DOMAIN-CONTAINING PROTEIN 2-LIKE"/>
    <property type="match status" value="1"/>
</dbReference>
<dbReference type="AlphaFoldDB" id="A0A913X3S8"/>
<dbReference type="SUPFAM" id="SSF82895">
    <property type="entry name" value="TSP-1 type 1 repeat"/>
    <property type="match status" value="2"/>
</dbReference>
<feature type="chain" id="PRO_5036673093" evidence="3">
    <location>
        <begin position="21"/>
        <end position="144"/>
    </location>
</feature>
<dbReference type="RefSeq" id="XP_020898429.1">
    <property type="nucleotide sequence ID" value="XM_021042770.2"/>
</dbReference>
<evidence type="ECO:0000256" key="1">
    <source>
        <dbReference type="ARBA" id="ARBA00022737"/>
    </source>
</evidence>
<dbReference type="FunFam" id="2.20.100.10:FF:000001">
    <property type="entry name" value="semaphorin-5A isoform X1"/>
    <property type="match status" value="1"/>
</dbReference>
<dbReference type="InterPro" id="IPR036383">
    <property type="entry name" value="TSP1_rpt_sf"/>
</dbReference>
<dbReference type="PANTHER" id="PTHR22906">
    <property type="entry name" value="PROPERDIN"/>
    <property type="match status" value="1"/>
</dbReference>
<name>A0A913X3S8_EXADI</name>
<protein>
    <submittedName>
        <fullName evidence="4">Uncharacterized protein</fullName>
    </submittedName>
</protein>
<dbReference type="GeneID" id="110237183"/>
<dbReference type="InterPro" id="IPR000884">
    <property type="entry name" value="TSP1_rpt"/>
</dbReference>
<dbReference type="PROSITE" id="PS50092">
    <property type="entry name" value="TSP1"/>
    <property type="match status" value="2"/>
</dbReference>
<dbReference type="Pfam" id="PF00090">
    <property type="entry name" value="TSP_1"/>
    <property type="match status" value="2"/>
</dbReference>
<evidence type="ECO:0000313" key="4">
    <source>
        <dbReference type="EnsemblMetazoa" id="XP_020898429.1"/>
    </source>
</evidence>
<sequence>MASEKILMVVLAVVFGLIQAGELPENDPSGYYRPPCKWGSWSKCSKTCGGGTQQRKCTYEYPYGRRTPYYPNYRVQTRPCNTNCCPVNGGFSAWTKWGDCGRNCYQVRRRYCTNPKPRCGGKKCRGPRRLERRCSRPYCAYYQG</sequence>
<dbReference type="OMA" id="CAGAMEE"/>
<dbReference type="OrthoDB" id="5781878at2759"/>
<organism evidence="4 5">
    <name type="scientific">Exaiptasia diaphana</name>
    <name type="common">Tropical sea anemone</name>
    <name type="synonym">Aiptasia pulchella</name>
    <dbReference type="NCBI Taxonomy" id="2652724"/>
    <lineage>
        <taxon>Eukaryota</taxon>
        <taxon>Metazoa</taxon>
        <taxon>Cnidaria</taxon>
        <taxon>Anthozoa</taxon>
        <taxon>Hexacorallia</taxon>
        <taxon>Actiniaria</taxon>
        <taxon>Aiptasiidae</taxon>
        <taxon>Exaiptasia</taxon>
    </lineage>
</organism>
<reference evidence="4" key="1">
    <citation type="submission" date="2022-11" db="UniProtKB">
        <authorList>
            <consortium name="EnsemblMetazoa"/>
        </authorList>
    </citation>
    <scope>IDENTIFICATION</scope>
</reference>
<dbReference type="KEGG" id="epa:110237183"/>
<keyword evidence="1" id="KW-0677">Repeat</keyword>
<feature type="signal peptide" evidence="3">
    <location>
        <begin position="1"/>
        <end position="20"/>
    </location>
</feature>